<comment type="caution">
    <text evidence="1">The sequence shown here is derived from an EMBL/GenBank/DDBJ whole genome shotgun (WGS) entry which is preliminary data.</text>
</comment>
<dbReference type="RefSeq" id="WP_109766756.1">
    <property type="nucleotide sequence ID" value="NZ_CP159474.1"/>
</dbReference>
<evidence type="ECO:0000313" key="1">
    <source>
        <dbReference type="EMBL" id="RKF08602.1"/>
    </source>
</evidence>
<dbReference type="Pfam" id="PF20370">
    <property type="entry name" value="DUF6665"/>
    <property type="match status" value="1"/>
</dbReference>
<name>A0A3A8AE95_9HYPH</name>
<evidence type="ECO:0000313" key="2">
    <source>
        <dbReference type="Proteomes" id="UP000246132"/>
    </source>
</evidence>
<proteinExistence type="predicted"/>
<gene>
    <name evidence="1" type="ORF">DEM25_001030</name>
</gene>
<organism evidence="1 2">
    <name type="scientific">Oceaniradius stylonematis</name>
    <dbReference type="NCBI Taxonomy" id="2184161"/>
    <lineage>
        <taxon>Bacteria</taxon>
        <taxon>Pseudomonadati</taxon>
        <taxon>Pseudomonadota</taxon>
        <taxon>Alphaproteobacteria</taxon>
        <taxon>Hyphomicrobiales</taxon>
        <taxon>Ahrensiaceae</taxon>
        <taxon>Oceaniradius</taxon>
    </lineage>
</organism>
<accession>A0A3A8AE95</accession>
<dbReference type="AlphaFoldDB" id="A0A3A8AE95"/>
<protein>
    <submittedName>
        <fullName evidence="1">Uncharacterized protein</fullName>
    </submittedName>
</protein>
<dbReference type="OrthoDB" id="9814981at2"/>
<sequence length="112" mass="12216">MLKPPQLRRLANGQATLDAFAHEAAAETAAALGRAGRKLEAALAALERHDATPGANRDRDELVQEAADCAWALFIQRDFLGLRSDHHLTGTYKIPREVMIRVGVFAKSRRGG</sequence>
<reference evidence="1 2" key="1">
    <citation type="journal article" date="2018" name="Int. J. Syst. Bacteriol.">
        <title>Oceaniradius stylonemae gen. nov., sp. nov., isolated from a red alga, Stylonema cornu-cervi.</title>
        <authorList>
            <person name="Jeong S."/>
        </authorList>
    </citation>
    <scope>NUCLEOTIDE SEQUENCE [LARGE SCALE GENOMIC DNA]</scope>
    <source>
        <strain evidence="1 2">StC1</strain>
    </source>
</reference>
<dbReference type="InterPro" id="IPR046606">
    <property type="entry name" value="DUF6665"/>
</dbReference>
<dbReference type="EMBL" id="QFWV02000001">
    <property type="protein sequence ID" value="RKF08602.1"/>
    <property type="molecule type" value="Genomic_DNA"/>
</dbReference>
<dbReference type="Proteomes" id="UP000246132">
    <property type="component" value="Unassembled WGS sequence"/>
</dbReference>
<keyword evidence="2" id="KW-1185">Reference proteome</keyword>